<proteinExistence type="predicted"/>
<evidence type="ECO:0000313" key="3">
    <source>
        <dbReference type="Proteomes" id="UP000239522"/>
    </source>
</evidence>
<feature type="transmembrane region" description="Helical" evidence="1">
    <location>
        <begin position="45"/>
        <end position="67"/>
    </location>
</feature>
<dbReference type="Pfam" id="PF19589">
    <property type="entry name" value="DUF6095"/>
    <property type="match status" value="1"/>
</dbReference>
<keyword evidence="1" id="KW-0812">Transmembrane</keyword>
<accession>A0A2S7KUW4</accession>
<dbReference type="Proteomes" id="UP000239522">
    <property type="component" value="Unassembled WGS sequence"/>
</dbReference>
<dbReference type="RefSeq" id="WP_104808684.1">
    <property type="nucleotide sequence ID" value="NZ_MQUA01000013.1"/>
</dbReference>
<sequence length="81" mass="9038">MSTDVNLLSKALIRLGILVLFFIASPIITTMGFKALNRFTEAPYIYIAYAIILAGLASLIFTIIFAFKTFRILKDAIFTSK</sequence>
<keyword evidence="1" id="KW-1133">Transmembrane helix</keyword>
<dbReference type="InterPro" id="IPR046077">
    <property type="entry name" value="DUF6095"/>
</dbReference>
<protein>
    <submittedName>
        <fullName evidence="2">Uncharacterized protein</fullName>
    </submittedName>
</protein>
<dbReference type="OrthoDB" id="1202970at2"/>
<feature type="transmembrane region" description="Helical" evidence="1">
    <location>
        <begin position="12"/>
        <end position="33"/>
    </location>
</feature>
<keyword evidence="3" id="KW-1185">Reference proteome</keyword>
<reference evidence="2 3" key="1">
    <citation type="submission" date="2016-11" db="EMBL/GenBank/DDBJ databases">
        <title>Trade-off between light-utilization and light-protection in marine flavobacteria.</title>
        <authorList>
            <person name="Kumagai Y."/>
        </authorList>
    </citation>
    <scope>NUCLEOTIDE SEQUENCE [LARGE SCALE GENOMIC DNA]</scope>
    <source>
        <strain evidence="2 3">ATCC 700397</strain>
    </source>
</reference>
<keyword evidence="1" id="KW-0472">Membrane</keyword>
<dbReference type="AlphaFoldDB" id="A0A2S7KUW4"/>
<evidence type="ECO:0000256" key="1">
    <source>
        <dbReference type="SAM" id="Phobius"/>
    </source>
</evidence>
<comment type="caution">
    <text evidence="2">The sequence shown here is derived from an EMBL/GenBank/DDBJ whole genome shotgun (WGS) entry which is preliminary data.</text>
</comment>
<name>A0A2S7KUW4_9FLAO</name>
<gene>
    <name evidence="2" type="ORF">BST83_04030</name>
</gene>
<evidence type="ECO:0000313" key="2">
    <source>
        <dbReference type="EMBL" id="PQB06435.1"/>
    </source>
</evidence>
<organism evidence="2 3">
    <name type="scientific">Polaribacter filamentus</name>
    <dbReference type="NCBI Taxonomy" id="53483"/>
    <lineage>
        <taxon>Bacteria</taxon>
        <taxon>Pseudomonadati</taxon>
        <taxon>Bacteroidota</taxon>
        <taxon>Flavobacteriia</taxon>
        <taxon>Flavobacteriales</taxon>
        <taxon>Flavobacteriaceae</taxon>
    </lineage>
</organism>
<dbReference type="EMBL" id="MQUA01000013">
    <property type="protein sequence ID" value="PQB06435.1"/>
    <property type="molecule type" value="Genomic_DNA"/>
</dbReference>